<dbReference type="RefSeq" id="WP_344239192.1">
    <property type="nucleotide sequence ID" value="NZ_BAAAHH010000006.1"/>
</dbReference>
<name>A0ABN1QQG1_9ACTN</name>
<dbReference type="EMBL" id="BAAAHH010000006">
    <property type="protein sequence ID" value="GAA0946044.1"/>
    <property type="molecule type" value="Genomic_DNA"/>
</dbReference>
<organism evidence="1 2">
    <name type="scientific">Actinocorallia libanotica</name>
    <dbReference type="NCBI Taxonomy" id="46162"/>
    <lineage>
        <taxon>Bacteria</taxon>
        <taxon>Bacillati</taxon>
        <taxon>Actinomycetota</taxon>
        <taxon>Actinomycetes</taxon>
        <taxon>Streptosporangiales</taxon>
        <taxon>Thermomonosporaceae</taxon>
        <taxon>Actinocorallia</taxon>
    </lineage>
</organism>
<reference evidence="1 2" key="1">
    <citation type="journal article" date="2019" name="Int. J. Syst. Evol. Microbiol.">
        <title>The Global Catalogue of Microorganisms (GCM) 10K type strain sequencing project: providing services to taxonomists for standard genome sequencing and annotation.</title>
        <authorList>
            <consortium name="The Broad Institute Genomics Platform"/>
            <consortium name="The Broad Institute Genome Sequencing Center for Infectious Disease"/>
            <person name="Wu L."/>
            <person name="Ma J."/>
        </authorList>
    </citation>
    <scope>NUCLEOTIDE SEQUENCE [LARGE SCALE GENOMIC DNA]</scope>
    <source>
        <strain evidence="1 2">JCM 10696</strain>
    </source>
</reference>
<gene>
    <name evidence="1" type="ORF">GCM10009550_20300</name>
</gene>
<proteinExistence type="predicted"/>
<protein>
    <submittedName>
        <fullName evidence="1">Uncharacterized protein</fullName>
    </submittedName>
</protein>
<comment type="caution">
    <text evidence="1">The sequence shown here is derived from an EMBL/GenBank/DDBJ whole genome shotgun (WGS) entry which is preliminary data.</text>
</comment>
<evidence type="ECO:0000313" key="2">
    <source>
        <dbReference type="Proteomes" id="UP001500665"/>
    </source>
</evidence>
<accession>A0ABN1QQG1</accession>
<dbReference type="Proteomes" id="UP001500665">
    <property type="component" value="Unassembled WGS sequence"/>
</dbReference>
<sequence>MTYDLTADFAALEHSLSGVFGLFEVAEEEIEKAQKRHGEPVGERGPIWNTFRHLKPGFLADSEMLYRAHCVELLDRVAEGRDLRPPTRPEMIAALARASKSAPLTSAAAGLYIELFEEVFPAESREAFSEHPNMAADYRRVHGQQMDDHREWLRGTLLQADRGEGK</sequence>
<evidence type="ECO:0000313" key="1">
    <source>
        <dbReference type="EMBL" id="GAA0946044.1"/>
    </source>
</evidence>
<keyword evidence="2" id="KW-1185">Reference proteome</keyword>